<protein>
    <submittedName>
        <fullName evidence="3">Alpha beta hydrolase</fullName>
    </submittedName>
</protein>
<feature type="domain" description="Serine aminopeptidase S33" evidence="2">
    <location>
        <begin position="99"/>
        <end position="201"/>
    </location>
</feature>
<dbReference type="InterPro" id="IPR029058">
    <property type="entry name" value="AB_hydrolase_fold"/>
</dbReference>
<dbReference type="SUPFAM" id="SSF53474">
    <property type="entry name" value="alpha/beta-Hydrolases"/>
    <property type="match status" value="1"/>
</dbReference>
<keyword evidence="1" id="KW-0812">Transmembrane</keyword>
<keyword evidence="3" id="KW-0378">Hydrolase</keyword>
<evidence type="ECO:0000256" key="1">
    <source>
        <dbReference type="SAM" id="Phobius"/>
    </source>
</evidence>
<keyword evidence="1" id="KW-1133">Transmembrane helix</keyword>
<dbReference type="GO" id="GO:0016787">
    <property type="term" value="F:hydrolase activity"/>
    <property type="evidence" value="ECO:0007669"/>
    <property type="project" value="UniProtKB-KW"/>
</dbReference>
<dbReference type="Proteomes" id="UP000051735">
    <property type="component" value="Unassembled WGS sequence"/>
</dbReference>
<name>A0ABR5PPD1_9LACO</name>
<dbReference type="InterPro" id="IPR052920">
    <property type="entry name" value="DNA-binding_regulatory"/>
</dbReference>
<proteinExistence type="predicted"/>
<feature type="transmembrane region" description="Helical" evidence="1">
    <location>
        <begin position="14"/>
        <end position="37"/>
    </location>
</feature>
<reference evidence="3 4" key="1">
    <citation type="journal article" date="2015" name="Genome Announc.">
        <title>Expanding the biotechnology potential of lactobacilli through comparative genomics of 213 strains and associated genera.</title>
        <authorList>
            <person name="Sun Z."/>
            <person name="Harris H.M."/>
            <person name="McCann A."/>
            <person name="Guo C."/>
            <person name="Argimon S."/>
            <person name="Zhang W."/>
            <person name="Yang X."/>
            <person name="Jeffery I.B."/>
            <person name="Cooney J.C."/>
            <person name="Kagawa T.F."/>
            <person name="Liu W."/>
            <person name="Song Y."/>
            <person name="Salvetti E."/>
            <person name="Wrobel A."/>
            <person name="Rasinkangas P."/>
            <person name="Parkhill J."/>
            <person name="Rea M.C."/>
            <person name="O'Sullivan O."/>
            <person name="Ritari J."/>
            <person name="Douillard F.P."/>
            <person name="Paul Ross R."/>
            <person name="Yang R."/>
            <person name="Briner A.E."/>
            <person name="Felis G.E."/>
            <person name="de Vos W.M."/>
            <person name="Barrangou R."/>
            <person name="Klaenhammer T.R."/>
            <person name="Caufield P.W."/>
            <person name="Cui Y."/>
            <person name="Zhang H."/>
            <person name="O'Toole P.W."/>
        </authorList>
    </citation>
    <scope>NUCLEOTIDE SEQUENCE [LARGE SCALE GENOMIC DNA]</scope>
    <source>
        <strain evidence="3 4">DSM 6629</strain>
    </source>
</reference>
<organism evidence="3 4">
    <name type="scientific">Lactobacillus intestinalis DSM 6629</name>
    <dbReference type="NCBI Taxonomy" id="1423761"/>
    <lineage>
        <taxon>Bacteria</taxon>
        <taxon>Bacillati</taxon>
        <taxon>Bacillota</taxon>
        <taxon>Bacilli</taxon>
        <taxon>Lactobacillales</taxon>
        <taxon>Lactobacillaceae</taxon>
        <taxon>Lactobacillus</taxon>
    </lineage>
</organism>
<keyword evidence="1" id="KW-0472">Membrane</keyword>
<dbReference type="PANTHER" id="PTHR43358">
    <property type="entry name" value="ALPHA/BETA-HYDROLASE"/>
    <property type="match status" value="1"/>
</dbReference>
<dbReference type="PANTHER" id="PTHR43358:SF4">
    <property type="entry name" value="ALPHA_BETA HYDROLASE FOLD-1 DOMAIN-CONTAINING PROTEIN"/>
    <property type="match status" value="1"/>
</dbReference>
<evidence type="ECO:0000313" key="3">
    <source>
        <dbReference type="EMBL" id="KRM32300.1"/>
    </source>
</evidence>
<evidence type="ECO:0000313" key="4">
    <source>
        <dbReference type="Proteomes" id="UP000051735"/>
    </source>
</evidence>
<accession>A0ABR5PPD1</accession>
<dbReference type="EMBL" id="AZGN01000047">
    <property type="protein sequence ID" value="KRM32300.1"/>
    <property type="molecule type" value="Genomic_DNA"/>
</dbReference>
<dbReference type="Gene3D" id="3.40.50.1820">
    <property type="entry name" value="alpha/beta hydrolase"/>
    <property type="match status" value="1"/>
</dbReference>
<evidence type="ECO:0000259" key="2">
    <source>
        <dbReference type="Pfam" id="PF12146"/>
    </source>
</evidence>
<keyword evidence="4" id="KW-1185">Reference proteome</keyword>
<sequence length="324" mass="36884">MDGVEKVRFKKKNIWLSIVALVISICLSMVAAGFYFFKVACVPEKKGFISANSNVVKKSDPLYKQKSWYFKEKKQKWYMTSASDNYKLDANYIPKANSNKTAVILHGYMNNKDTMAAYAYLFHKLGYNVLLPDARAHGESEGKYIGYGWIEKSDVKKWINKVLAKNGSNNKVVLFGVSMGGATAMMTSGEKLPKQVKAVVEDCGYTSVKDEIEHEAQDLYHMPTFPRFPMVEIVSGINKTKVGYFFQDGPSVNQLKKNTRPILFIHGAKDTFVPTKMVYQNYKATKSPKELWIVPKAQHAKSYQTAPKQYEQHVARFLNKYVKN</sequence>
<dbReference type="InterPro" id="IPR022742">
    <property type="entry name" value="Hydrolase_4"/>
</dbReference>
<gene>
    <name evidence="3" type="ORF">FC44_GL001720</name>
</gene>
<dbReference type="Pfam" id="PF12146">
    <property type="entry name" value="Hydrolase_4"/>
    <property type="match status" value="1"/>
</dbReference>
<comment type="caution">
    <text evidence="3">The sequence shown here is derived from an EMBL/GenBank/DDBJ whole genome shotgun (WGS) entry which is preliminary data.</text>
</comment>